<dbReference type="EMBL" id="NPEF01000154">
    <property type="protein sequence ID" value="PJZ92271.1"/>
    <property type="molecule type" value="Genomic_DNA"/>
</dbReference>
<comment type="caution">
    <text evidence="4">The sequence shown here is derived from an EMBL/GenBank/DDBJ whole genome shotgun (WGS) entry which is preliminary data.</text>
</comment>
<evidence type="ECO:0000256" key="2">
    <source>
        <dbReference type="PROSITE-ProRule" id="PRU00335"/>
    </source>
</evidence>
<feature type="domain" description="HTH tetR-type" evidence="3">
    <location>
        <begin position="15"/>
        <end position="75"/>
    </location>
</feature>
<proteinExistence type="predicted"/>
<dbReference type="SUPFAM" id="SSF46689">
    <property type="entry name" value="Homeodomain-like"/>
    <property type="match status" value="1"/>
</dbReference>
<protein>
    <recommendedName>
        <fullName evidence="3">HTH tetR-type domain-containing protein</fullName>
    </recommendedName>
</protein>
<gene>
    <name evidence="4" type="ORF">CH379_14115</name>
</gene>
<dbReference type="PANTHER" id="PTHR43479">
    <property type="entry name" value="ACREF/ENVCD OPERON REPRESSOR-RELATED"/>
    <property type="match status" value="1"/>
</dbReference>
<dbReference type="PANTHER" id="PTHR43479:SF11">
    <property type="entry name" value="ACREF_ENVCD OPERON REPRESSOR-RELATED"/>
    <property type="match status" value="1"/>
</dbReference>
<evidence type="ECO:0000256" key="1">
    <source>
        <dbReference type="ARBA" id="ARBA00023125"/>
    </source>
</evidence>
<evidence type="ECO:0000313" key="4">
    <source>
        <dbReference type="EMBL" id="PJZ92271.1"/>
    </source>
</evidence>
<dbReference type="GO" id="GO:0003677">
    <property type="term" value="F:DNA binding"/>
    <property type="evidence" value="ECO:0007669"/>
    <property type="project" value="UniProtKB-UniRule"/>
</dbReference>
<feature type="DNA-binding region" description="H-T-H motif" evidence="2">
    <location>
        <begin position="38"/>
        <end position="57"/>
    </location>
</feature>
<dbReference type="InterPro" id="IPR001647">
    <property type="entry name" value="HTH_TetR"/>
</dbReference>
<evidence type="ECO:0000259" key="3">
    <source>
        <dbReference type="PROSITE" id="PS50977"/>
    </source>
</evidence>
<organism evidence="4">
    <name type="scientific">Leptospira ellisii</name>
    <dbReference type="NCBI Taxonomy" id="2023197"/>
    <lineage>
        <taxon>Bacteria</taxon>
        <taxon>Pseudomonadati</taxon>
        <taxon>Spirochaetota</taxon>
        <taxon>Spirochaetia</taxon>
        <taxon>Leptospirales</taxon>
        <taxon>Leptospiraceae</taxon>
        <taxon>Leptospira</taxon>
    </lineage>
</organism>
<dbReference type="AlphaFoldDB" id="A0A2N0B6V4"/>
<keyword evidence="1 2" id="KW-0238">DNA-binding</keyword>
<dbReference type="PRINTS" id="PR00455">
    <property type="entry name" value="HTHTETR"/>
</dbReference>
<sequence>MKSAKIRKPIQNRSIETREKIVQSAYKLVKKKGYSETGIRDIVETADVSIGTFYSYFKDKNDIALEILRNPFAFYRFHRLRDSIVRK</sequence>
<dbReference type="Pfam" id="PF00440">
    <property type="entry name" value="TetR_N"/>
    <property type="match status" value="1"/>
</dbReference>
<dbReference type="InterPro" id="IPR050624">
    <property type="entry name" value="HTH-type_Tx_Regulator"/>
</dbReference>
<dbReference type="InterPro" id="IPR009057">
    <property type="entry name" value="Homeodomain-like_sf"/>
</dbReference>
<accession>A0A2N0B6V4</accession>
<name>A0A2N0B6V4_9LEPT</name>
<dbReference type="OrthoDB" id="9808476at2"/>
<reference evidence="4" key="1">
    <citation type="submission" date="2017-07" db="EMBL/GenBank/DDBJ databases">
        <title>Leptospira spp. isolated from tropical soils.</title>
        <authorList>
            <person name="Thibeaux R."/>
            <person name="Iraola G."/>
            <person name="Ferres I."/>
            <person name="Bierque E."/>
            <person name="Girault D."/>
            <person name="Soupe-Gilbert M.-E."/>
            <person name="Picardeau M."/>
            <person name="Goarant C."/>
        </authorList>
    </citation>
    <scope>NUCLEOTIDE SEQUENCE [LARGE SCALE GENOMIC DNA]</scope>
    <source>
        <strain evidence="4">ATI7-C-A5</strain>
    </source>
</reference>
<dbReference type="PROSITE" id="PS50977">
    <property type="entry name" value="HTH_TETR_2"/>
    <property type="match status" value="1"/>
</dbReference>
<dbReference type="Gene3D" id="1.10.357.10">
    <property type="entry name" value="Tetracycline Repressor, domain 2"/>
    <property type="match status" value="1"/>
</dbReference>